<protein>
    <submittedName>
        <fullName evidence="1">Uncharacterized protein</fullName>
    </submittedName>
</protein>
<comment type="caution">
    <text evidence="1">The sequence shown here is derived from an EMBL/GenBank/DDBJ whole genome shotgun (WGS) entry which is preliminary data.</text>
</comment>
<dbReference type="EMBL" id="CM011683">
    <property type="protein sequence ID" value="TMS14397.1"/>
    <property type="molecule type" value="Genomic_DNA"/>
</dbReference>
<gene>
    <name evidence="1" type="ORF">E3U43_022877</name>
</gene>
<name>A0ACD3R4Z1_LARCR</name>
<sequence>MCLWYKKQSKYSVQIFFFVTLKENICFPSPTPKDRVPKTKSNLLQSPPIYTDSVASSNESFHIFYVHSEYLQTTEINKPPTGVSLLTFTNNLPQCKAVLSLAGPQGVLITSHTHTHTYTRHNE</sequence>
<proteinExistence type="predicted"/>
<evidence type="ECO:0000313" key="1">
    <source>
        <dbReference type="EMBL" id="TMS14397.1"/>
    </source>
</evidence>
<dbReference type="Proteomes" id="UP000793456">
    <property type="component" value="Chromosome X"/>
</dbReference>
<reference evidence="1" key="1">
    <citation type="submission" date="2018-11" db="EMBL/GenBank/DDBJ databases">
        <title>The sequence and de novo assembly of Larimichthys crocea genome using PacBio and Hi-C technologies.</title>
        <authorList>
            <person name="Xu P."/>
            <person name="Chen B."/>
            <person name="Zhou Z."/>
            <person name="Ke Q."/>
            <person name="Wu Y."/>
            <person name="Bai H."/>
            <person name="Pu F."/>
        </authorList>
    </citation>
    <scope>NUCLEOTIDE SEQUENCE</scope>
    <source>
        <tissue evidence="1">Muscle</tissue>
    </source>
</reference>
<accession>A0ACD3R4Z1</accession>
<organism evidence="1 2">
    <name type="scientific">Larimichthys crocea</name>
    <name type="common">Large yellow croaker</name>
    <name type="synonym">Pseudosciaena crocea</name>
    <dbReference type="NCBI Taxonomy" id="215358"/>
    <lineage>
        <taxon>Eukaryota</taxon>
        <taxon>Metazoa</taxon>
        <taxon>Chordata</taxon>
        <taxon>Craniata</taxon>
        <taxon>Vertebrata</taxon>
        <taxon>Euteleostomi</taxon>
        <taxon>Actinopterygii</taxon>
        <taxon>Neopterygii</taxon>
        <taxon>Teleostei</taxon>
        <taxon>Neoteleostei</taxon>
        <taxon>Acanthomorphata</taxon>
        <taxon>Eupercaria</taxon>
        <taxon>Sciaenidae</taxon>
        <taxon>Larimichthys</taxon>
    </lineage>
</organism>
<evidence type="ECO:0000313" key="2">
    <source>
        <dbReference type="Proteomes" id="UP000793456"/>
    </source>
</evidence>
<keyword evidence="2" id="KW-1185">Reference proteome</keyword>